<dbReference type="Gene3D" id="1.10.287.770">
    <property type="entry name" value="YojJ-like"/>
    <property type="match status" value="1"/>
</dbReference>
<dbReference type="InterPro" id="IPR001873">
    <property type="entry name" value="ENaC"/>
</dbReference>
<evidence type="ECO:0000256" key="13">
    <source>
        <dbReference type="SAM" id="Phobius"/>
    </source>
</evidence>
<dbReference type="EMBL" id="MU826367">
    <property type="protein sequence ID" value="KAJ7378362.1"/>
    <property type="molecule type" value="Genomic_DNA"/>
</dbReference>
<feature type="transmembrane region" description="Helical" evidence="13">
    <location>
        <begin position="12"/>
        <end position="32"/>
    </location>
</feature>
<keyword evidence="3 11" id="KW-0894">Sodium channel</keyword>
<keyword evidence="5 13" id="KW-1133">Transmembrane helix</keyword>
<protein>
    <submittedName>
        <fullName evidence="14">Acid-sensing (Proton-gated) ion channel member</fullName>
    </submittedName>
</protein>
<gene>
    <name evidence="14" type="primary">ASIC4_2</name>
    <name evidence="14" type="ORF">OS493_023617</name>
</gene>
<organism evidence="14 15">
    <name type="scientific">Desmophyllum pertusum</name>
    <dbReference type="NCBI Taxonomy" id="174260"/>
    <lineage>
        <taxon>Eukaryota</taxon>
        <taxon>Metazoa</taxon>
        <taxon>Cnidaria</taxon>
        <taxon>Anthozoa</taxon>
        <taxon>Hexacorallia</taxon>
        <taxon>Scleractinia</taxon>
        <taxon>Caryophylliina</taxon>
        <taxon>Caryophylliidae</taxon>
        <taxon>Desmophyllum</taxon>
    </lineage>
</organism>
<evidence type="ECO:0000256" key="10">
    <source>
        <dbReference type="ARBA" id="ARBA00023303"/>
    </source>
</evidence>
<keyword evidence="2 11" id="KW-0813">Transport</keyword>
<dbReference type="GO" id="GO:0005272">
    <property type="term" value="F:sodium channel activity"/>
    <property type="evidence" value="ECO:0007669"/>
    <property type="project" value="UniProtKB-KW"/>
</dbReference>
<keyword evidence="7 11" id="KW-0406">Ion transport</keyword>
<evidence type="ECO:0000256" key="3">
    <source>
        <dbReference type="ARBA" id="ARBA00022461"/>
    </source>
</evidence>
<keyword evidence="6" id="KW-0915">Sodium</keyword>
<dbReference type="GO" id="GO:0016020">
    <property type="term" value="C:membrane"/>
    <property type="evidence" value="ECO:0007669"/>
    <property type="project" value="UniProtKB-SubCell"/>
</dbReference>
<keyword evidence="8 13" id="KW-0472">Membrane</keyword>
<dbReference type="Proteomes" id="UP001163046">
    <property type="component" value="Unassembled WGS sequence"/>
</dbReference>
<comment type="similarity">
    <text evidence="11">Belongs to the amiloride-sensitive sodium channel (TC 1.A.6) family.</text>
</comment>
<evidence type="ECO:0000256" key="5">
    <source>
        <dbReference type="ARBA" id="ARBA00022989"/>
    </source>
</evidence>
<evidence type="ECO:0000256" key="1">
    <source>
        <dbReference type="ARBA" id="ARBA00004141"/>
    </source>
</evidence>
<feature type="region of interest" description="Disordered" evidence="12">
    <location>
        <begin position="44"/>
        <end position="85"/>
    </location>
</feature>
<accession>A0A9W9ZB07</accession>
<evidence type="ECO:0000256" key="6">
    <source>
        <dbReference type="ARBA" id="ARBA00023053"/>
    </source>
</evidence>
<evidence type="ECO:0000256" key="11">
    <source>
        <dbReference type="RuleBase" id="RU000679"/>
    </source>
</evidence>
<proteinExistence type="inferred from homology"/>
<evidence type="ECO:0000256" key="9">
    <source>
        <dbReference type="ARBA" id="ARBA00023201"/>
    </source>
</evidence>
<dbReference type="OrthoDB" id="8065060at2759"/>
<evidence type="ECO:0000256" key="12">
    <source>
        <dbReference type="SAM" id="MobiDB-lite"/>
    </source>
</evidence>
<evidence type="ECO:0000313" key="14">
    <source>
        <dbReference type="EMBL" id="KAJ7378362.1"/>
    </source>
</evidence>
<name>A0A9W9ZB07_9CNID</name>
<keyword evidence="15" id="KW-1185">Reference proteome</keyword>
<keyword evidence="10 11" id="KW-0407">Ion channel</keyword>
<reference evidence="14" key="1">
    <citation type="submission" date="2023-01" db="EMBL/GenBank/DDBJ databases">
        <title>Genome assembly of the deep-sea coral Lophelia pertusa.</title>
        <authorList>
            <person name="Herrera S."/>
            <person name="Cordes E."/>
        </authorList>
    </citation>
    <scope>NUCLEOTIDE SEQUENCE</scope>
    <source>
        <strain evidence="14">USNM1676648</strain>
        <tissue evidence="14">Polyp</tissue>
    </source>
</reference>
<evidence type="ECO:0000256" key="7">
    <source>
        <dbReference type="ARBA" id="ARBA00023065"/>
    </source>
</evidence>
<sequence length="85" mass="9522">MFLPVAGDIGGNMGLFLGCSLLTVFEFVDLLWNFLKSRVNRLENSLEEQRNPEQNGTGIVTLKHASMHIEEPQRRNPEQNGPGIV</sequence>
<keyword evidence="9 11" id="KW-0739">Sodium transport</keyword>
<evidence type="ECO:0000256" key="2">
    <source>
        <dbReference type="ARBA" id="ARBA00022448"/>
    </source>
</evidence>
<comment type="subcellular location">
    <subcellularLocation>
        <location evidence="1">Membrane</location>
        <topology evidence="1">Multi-pass membrane protein</topology>
    </subcellularLocation>
</comment>
<dbReference type="Pfam" id="PF00858">
    <property type="entry name" value="ASC"/>
    <property type="match status" value="1"/>
</dbReference>
<keyword evidence="4 11" id="KW-0812">Transmembrane</keyword>
<evidence type="ECO:0000256" key="4">
    <source>
        <dbReference type="ARBA" id="ARBA00022692"/>
    </source>
</evidence>
<comment type="caution">
    <text evidence="14">The sequence shown here is derived from an EMBL/GenBank/DDBJ whole genome shotgun (WGS) entry which is preliminary data.</text>
</comment>
<evidence type="ECO:0000256" key="8">
    <source>
        <dbReference type="ARBA" id="ARBA00023136"/>
    </source>
</evidence>
<evidence type="ECO:0000313" key="15">
    <source>
        <dbReference type="Proteomes" id="UP001163046"/>
    </source>
</evidence>
<feature type="compositionally biased region" description="Basic and acidic residues" evidence="12">
    <location>
        <begin position="67"/>
        <end position="77"/>
    </location>
</feature>
<dbReference type="AlphaFoldDB" id="A0A9W9ZB07"/>